<dbReference type="PANTHER" id="PTHR11133">
    <property type="entry name" value="SACCHAROPINE DEHYDROGENASE"/>
    <property type="match status" value="1"/>
</dbReference>
<dbReference type="SUPFAM" id="SSF52283">
    <property type="entry name" value="Formate/glycerate dehydrogenase catalytic domain-like"/>
    <property type="match status" value="1"/>
</dbReference>
<dbReference type="InterPro" id="IPR051168">
    <property type="entry name" value="AASS"/>
</dbReference>
<evidence type="ECO:0000256" key="5">
    <source>
        <dbReference type="ARBA" id="ARBA00022605"/>
    </source>
</evidence>
<accession>A0ABW7NAE4</accession>
<dbReference type="RefSeq" id="WP_395418010.1">
    <property type="nucleotide sequence ID" value="NZ_JBIPKE010000018.1"/>
</dbReference>
<keyword evidence="7" id="KW-1015">Disulfide bond</keyword>
<evidence type="ECO:0000259" key="10">
    <source>
        <dbReference type="SMART" id="SM01002"/>
    </source>
</evidence>
<feature type="domain" description="Alanine dehydrogenase/pyridine nucleotide transhydrogenase NAD(H)-binding" evidence="10">
    <location>
        <begin position="170"/>
        <end position="342"/>
    </location>
</feature>
<evidence type="ECO:0000256" key="3">
    <source>
        <dbReference type="ARBA" id="ARBA00012847"/>
    </source>
</evidence>
<evidence type="ECO:0000256" key="6">
    <source>
        <dbReference type="ARBA" id="ARBA00023002"/>
    </source>
</evidence>
<dbReference type="InterPro" id="IPR007698">
    <property type="entry name" value="AlaDH/PNT_NAD(H)-bd"/>
</dbReference>
<evidence type="ECO:0000256" key="1">
    <source>
        <dbReference type="ARBA" id="ARBA00004884"/>
    </source>
</evidence>
<comment type="pathway">
    <text evidence="1">Amino-acid biosynthesis; L-lysine biosynthesis via AAA pathway; L-lysine from L-alpha-aminoadipate (fungal route): step 3/3.</text>
</comment>
<dbReference type="SMART" id="SM01002">
    <property type="entry name" value="AlaDh_PNT_C"/>
    <property type="match status" value="1"/>
</dbReference>
<evidence type="ECO:0000256" key="9">
    <source>
        <dbReference type="ARBA" id="ARBA00047860"/>
    </source>
</evidence>
<evidence type="ECO:0000256" key="4">
    <source>
        <dbReference type="ARBA" id="ARBA00021221"/>
    </source>
</evidence>
<dbReference type="InterPro" id="IPR007886">
    <property type="entry name" value="AlaDH/PNT_N"/>
</dbReference>
<evidence type="ECO:0000259" key="11">
    <source>
        <dbReference type="SMART" id="SM01003"/>
    </source>
</evidence>
<evidence type="ECO:0000313" key="13">
    <source>
        <dbReference type="Proteomes" id="UP001610063"/>
    </source>
</evidence>
<dbReference type="PIRSF" id="PIRSF018250">
    <property type="entry name" value="Saccharopine_DH_Lys"/>
    <property type="match status" value="1"/>
</dbReference>
<comment type="caution">
    <text evidence="12">The sequence shown here is derived from an EMBL/GenBank/DDBJ whole genome shotgun (WGS) entry which is preliminary data.</text>
</comment>
<dbReference type="Proteomes" id="UP001610063">
    <property type="component" value="Unassembled WGS sequence"/>
</dbReference>
<keyword evidence="13" id="KW-1185">Reference proteome</keyword>
<name>A0ABW7NAE4_9BACT</name>
<comment type="subunit">
    <text evidence="2">Monomer.</text>
</comment>
<evidence type="ECO:0000256" key="8">
    <source>
        <dbReference type="ARBA" id="ARBA00033228"/>
    </source>
</evidence>
<dbReference type="CDD" id="cd05199">
    <property type="entry name" value="SDH_like"/>
    <property type="match status" value="1"/>
</dbReference>
<feature type="domain" description="Alanine dehydrogenase/pyridine nucleotide transhydrogenase N-terminal" evidence="11">
    <location>
        <begin position="7"/>
        <end position="139"/>
    </location>
</feature>
<dbReference type="InterPro" id="IPR027281">
    <property type="entry name" value="Lys1"/>
</dbReference>
<keyword evidence="5" id="KW-0028">Amino-acid biosynthesis</keyword>
<dbReference type="EMBL" id="JBIPKE010000018">
    <property type="protein sequence ID" value="MFH6984616.1"/>
    <property type="molecule type" value="Genomic_DNA"/>
</dbReference>
<reference evidence="12 13" key="1">
    <citation type="journal article" date="2013" name="Int. J. Syst. Evol. Microbiol.">
        <title>Marinoscillum luteum sp. nov., isolated from marine sediment.</title>
        <authorList>
            <person name="Cha I.T."/>
            <person name="Park S.J."/>
            <person name="Kim S.J."/>
            <person name="Kim J.G."/>
            <person name="Jung M.Y."/>
            <person name="Shin K.S."/>
            <person name="Kwon K.K."/>
            <person name="Yang S.H."/>
            <person name="Seo Y.S."/>
            <person name="Rhee S.K."/>
        </authorList>
    </citation>
    <scope>NUCLEOTIDE SEQUENCE [LARGE SCALE GENOMIC DNA]</scope>
    <source>
        <strain evidence="12 13">KCTC 23939</strain>
    </source>
</reference>
<sequence>MGKIKIALIKEGKVPKDKRVALTPYQARQVMERFPEVDLVAQTSDIRCFTDQDYLNEGIHVVDTVDDCDILLGVKEVPIPNLIANKTYFFFSHTIKKQPYNQPLIREVISKKIRLIDYETLTDETGKRIIAFGRWAGIVGAYNGIWTFGKRYNLFDIRRASECFDLEDLKTEYEKVKLPAIKIALTGGGRVAKGAMEVLHGMNIRKVTPAAFIEEQFDYPVFTQLNTRDYHVRKDGGEFSRHEFYDNPELYDADFLKYAKVTDLLIAAAFWDPNSPVLFKREDILKNDFKINIVADITCDIEGSIPSTKKPSTIEDPVYDYNPSDNEVESAFTDEGNITVMAVDNLPCELPRDASESFGNELLNNVLPELLSDDSREVIKRATITAGGDLTPVYEYLRDYVNGELK</sequence>
<evidence type="ECO:0000256" key="2">
    <source>
        <dbReference type="ARBA" id="ARBA00011245"/>
    </source>
</evidence>
<evidence type="ECO:0000256" key="7">
    <source>
        <dbReference type="ARBA" id="ARBA00023157"/>
    </source>
</evidence>
<gene>
    <name evidence="12" type="ORF">ACHKAR_14270</name>
</gene>
<dbReference type="Pfam" id="PF05222">
    <property type="entry name" value="AlaDh_PNT_N"/>
    <property type="match status" value="1"/>
</dbReference>
<dbReference type="EC" id="1.5.1.7" evidence="3"/>
<dbReference type="PANTHER" id="PTHR11133:SF22">
    <property type="entry name" value="ALPHA-AMINOADIPIC SEMIALDEHYDE SYNTHASE, MITOCHONDRIAL"/>
    <property type="match status" value="1"/>
</dbReference>
<comment type="catalytic activity">
    <reaction evidence="9">
        <text>L-saccharopine + NAD(+) + H2O = L-lysine + 2-oxoglutarate + NADH + H(+)</text>
        <dbReference type="Rhea" id="RHEA:12440"/>
        <dbReference type="ChEBI" id="CHEBI:15377"/>
        <dbReference type="ChEBI" id="CHEBI:15378"/>
        <dbReference type="ChEBI" id="CHEBI:16810"/>
        <dbReference type="ChEBI" id="CHEBI:32551"/>
        <dbReference type="ChEBI" id="CHEBI:57540"/>
        <dbReference type="ChEBI" id="CHEBI:57945"/>
        <dbReference type="ChEBI" id="CHEBI:57951"/>
        <dbReference type="EC" id="1.5.1.7"/>
    </reaction>
</comment>
<organism evidence="12 13">
    <name type="scientific">Marinoscillum luteum</name>
    <dbReference type="NCBI Taxonomy" id="861051"/>
    <lineage>
        <taxon>Bacteria</taxon>
        <taxon>Pseudomonadati</taxon>
        <taxon>Bacteroidota</taxon>
        <taxon>Cytophagia</taxon>
        <taxon>Cytophagales</taxon>
        <taxon>Reichenbachiellaceae</taxon>
        <taxon>Marinoscillum</taxon>
    </lineage>
</organism>
<keyword evidence="6" id="KW-0560">Oxidoreductase</keyword>
<evidence type="ECO:0000313" key="12">
    <source>
        <dbReference type="EMBL" id="MFH6984616.1"/>
    </source>
</evidence>
<proteinExistence type="predicted"/>
<protein>
    <recommendedName>
        <fullName evidence="4">Saccharopine dehydrogenase [NAD(+), L-lysine-forming]</fullName>
        <ecNumber evidence="3">1.5.1.7</ecNumber>
    </recommendedName>
    <alternativeName>
        <fullName evidence="8">Lysine--2-oxoglutarate reductase</fullName>
    </alternativeName>
</protein>
<dbReference type="SMART" id="SM01003">
    <property type="entry name" value="AlaDh_PNT_N"/>
    <property type="match status" value="1"/>
</dbReference>
<dbReference type="Gene3D" id="3.40.50.720">
    <property type="entry name" value="NAD(P)-binding Rossmann-like Domain"/>
    <property type="match status" value="2"/>
</dbReference>